<sequence>LDERLGSIGKGLPGTRLEVLRPDGTPVRPGSDEVGQIVASGDNIALGYFNDADETSRFFRDGKLHTGDMARVDEDGFIYIVERARDFIKAMGNRVSPAEVEDVIAQMPEVAEVAVIGIDDETFGEAVKAFVVSAEIGQLTAEQIRTHCLKQLPNYKIPQQVEFLARLPKTPNGKVAKGQLKNHPPAGNTDAS</sequence>
<comment type="caution">
    <text evidence="5">The sequence shown here is derived from an EMBL/GenBank/DDBJ whole genome shotgun (WGS) entry which is preliminary data.</text>
</comment>
<accession>A0A0F8XTF9</accession>
<dbReference type="InterPro" id="IPR025110">
    <property type="entry name" value="AMP-bd_C"/>
</dbReference>
<name>A0A0F8XTF9_9ZZZZ</name>
<dbReference type="EMBL" id="LAZR01060995">
    <property type="protein sequence ID" value="KKK64505.1"/>
    <property type="molecule type" value="Genomic_DNA"/>
</dbReference>
<feature type="domain" description="AMP-binding enzyme C-terminal" evidence="4">
    <location>
        <begin position="99"/>
        <end position="174"/>
    </location>
</feature>
<feature type="non-terminal residue" evidence="5">
    <location>
        <position position="1"/>
    </location>
</feature>
<reference evidence="5" key="1">
    <citation type="journal article" date="2015" name="Nature">
        <title>Complex archaea that bridge the gap between prokaryotes and eukaryotes.</title>
        <authorList>
            <person name="Spang A."/>
            <person name="Saw J.H."/>
            <person name="Jorgensen S.L."/>
            <person name="Zaremba-Niedzwiedzka K."/>
            <person name="Martijn J."/>
            <person name="Lind A.E."/>
            <person name="van Eijk R."/>
            <person name="Schleper C."/>
            <person name="Guy L."/>
            <person name="Ettema T.J."/>
        </authorList>
    </citation>
    <scope>NUCLEOTIDE SEQUENCE</scope>
</reference>
<protein>
    <recommendedName>
        <fullName evidence="4">AMP-binding enzyme C-terminal domain-containing protein</fullName>
    </recommendedName>
</protein>
<dbReference type="InterPro" id="IPR050237">
    <property type="entry name" value="ATP-dep_AMP-bd_enzyme"/>
</dbReference>
<dbReference type="InterPro" id="IPR042099">
    <property type="entry name" value="ANL_N_sf"/>
</dbReference>
<dbReference type="Gene3D" id="3.30.300.30">
    <property type="match status" value="1"/>
</dbReference>
<dbReference type="FunFam" id="3.30.300.30:FF:000008">
    <property type="entry name" value="2,3-dihydroxybenzoate-AMP ligase"/>
    <property type="match status" value="1"/>
</dbReference>
<dbReference type="Pfam" id="PF13193">
    <property type="entry name" value="AMP-binding_C"/>
    <property type="match status" value="1"/>
</dbReference>
<dbReference type="InterPro" id="IPR045851">
    <property type="entry name" value="AMP-bd_C_sf"/>
</dbReference>
<dbReference type="PANTHER" id="PTHR43767:SF1">
    <property type="entry name" value="NONRIBOSOMAL PEPTIDE SYNTHASE PES1 (EUROFUNG)-RELATED"/>
    <property type="match status" value="1"/>
</dbReference>
<comment type="similarity">
    <text evidence="1">Belongs to the ATP-dependent AMP-binding enzyme family.</text>
</comment>
<evidence type="ECO:0000256" key="2">
    <source>
        <dbReference type="ARBA" id="ARBA00022598"/>
    </source>
</evidence>
<dbReference type="GO" id="GO:0016878">
    <property type="term" value="F:acid-thiol ligase activity"/>
    <property type="evidence" value="ECO:0007669"/>
    <property type="project" value="UniProtKB-ARBA"/>
</dbReference>
<feature type="region of interest" description="Disordered" evidence="3">
    <location>
        <begin position="172"/>
        <end position="192"/>
    </location>
</feature>
<dbReference type="PANTHER" id="PTHR43767">
    <property type="entry name" value="LONG-CHAIN-FATTY-ACID--COA LIGASE"/>
    <property type="match status" value="1"/>
</dbReference>
<keyword evidence="2" id="KW-0436">Ligase</keyword>
<proteinExistence type="inferred from homology"/>
<evidence type="ECO:0000256" key="3">
    <source>
        <dbReference type="SAM" id="MobiDB-lite"/>
    </source>
</evidence>
<organism evidence="5">
    <name type="scientific">marine sediment metagenome</name>
    <dbReference type="NCBI Taxonomy" id="412755"/>
    <lineage>
        <taxon>unclassified sequences</taxon>
        <taxon>metagenomes</taxon>
        <taxon>ecological metagenomes</taxon>
    </lineage>
</organism>
<gene>
    <name evidence="5" type="ORF">LCGC14_2983520</name>
</gene>
<evidence type="ECO:0000259" key="4">
    <source>
        <dbReference type="Pfam" id="PF13193"/>
    </source>
</evidence>
<dbReference type="AlphaFoldDB" id="A0A0F8XTF9"/>
<dbReference type="SUPFAM" id="SSF56801">
    <property type="entry name" value="Acetyl-CoA synthetase-like"/>
    <property type="match status" value="1"/>
</dbReference>
<evidence type="ECO:0000256" key="1">
    <source>
        <dbReference type="ARBA" id="ARBA00006432"/>
    </source>
</evidence>
<evidence type="ECO:0000313" key="5">
    <source>
        <dbReference type="EMBL" id="KKK64505.1"/>
    </source>
</evidence>
<dbReference type="Gene3D" id="3.40.50.12780">
    <property type="entry name" value="N-terminal domain of ligase-like"/>
    <property type="match status" value="1"/>
</dbReference>